<dbReference type="PROSITE" id="PS51384">
    <property type="entry name" value="FAD_FR"/>
    <property type="match status" value="1"/>
</dbReference>
<dbReference type="OrthoDB" id="436496at2759"/>
<keyword evidence="2" id="KW-0520">NAD</keyword>
<dbReference type="SUPFAM" id="SSF52343">
    <property type="entry name" value="Ferredoxin reductase-like, C-terminal NADP-linked domain"/>
    <property type="match status" value="1"/>
</dbReference>
<dbReference type="InterPro" id="IPR052128">
    <property type="entry name" value="Oxidoreductase_NAD-binding"/>
</dbReference>
<evidence type="ECO:0000256" key="1">
    <source>
        <dbReference type="ARBA" id="ARBA00023002"/>
    </source>
</evidence>
<dbReference type="InterPro" id="IPR017927">
    <property type="entry name" value="FAD-bd_FR_type"/>
</dbReference>
<sequence>MATVRSSLPHEDRTAAEPREGRLEPVVLSNIRQVNENIRLLRLNAADPDHTIKFLPGQWLDTFIPGLPKAGGFTITSTPSEARPSSHLSPFLELAVQKSSNPPAQWLSRPEEEILGQKLVVRVGGSFTWPPPKLDAGGIDRLVLIAGGVGIKYAQPFVSTSSSANEDFSPLISILSHLIRTGQHPKEIHFIYGTKATPELDRHSILFLTRLMDLVGIANDPNITLSLYLTGTGDDGAIDHGNFPNRTFARRITELDLARALDGYKESLYGAEDDRQGTVCYVCGPQKMTDEFVDFLSAQPGMARDRVLCEKWW</sequence>
<feature type="compositionally biased region" description="Basic and acidic residues" evidence="3">
    <location>
        <begin position="8"/>
        <end position="21"/>
    </location>
</feature>
<dbReference type="PANTHER" id="PTHR46505:SF1">
    <property type="entry name" value="OXIDOREDUCTASE NAD-BINDING DOMAIN-CONTAINING PROTEIN 1"/>
    <property type="match status" value="1"/>
</dbReference>
<protein>
    <recommendedName>
        <fullName evidence="4">FAD-binding FR-type domain-containing protein</fullName>
    </recommendedName>
</protein>
<dbReference type="GO" id="GO:0016491">
    <property type="term" value="F:oxidoreductase activity"/>
    <property type="evidence" value="ECO:0007669"/>
    <property type="project" value="UniProtKB-KW"/>
</dbReference>
<evidence type="ECO:0000313" key="5">
    <source>
        <dbReference type="EMBL" id="RMY77421.1"/>
    </source>
</evidence>
<dbReference type="SUPFAM" id="SSF63380">
    <property type="entry name" value="Riboflavin synthase domain-like"/>
    <property type="match status" value="1"/>
</dbReference>
<dbReference type="Gene3D" id="2.40.30.10">
    <property type="entry name" value="Translation factors"/>
    <property type="match status" value="1"/>
</dbReference>
<evidence type="ECO:0000313" key="6">
    <source>
        <dbReference type="Proteomes" id="UP000269276"/>
    </source>
</evidence>
<evidence type="ECO:0000259" key="4">
    <source>
        <dbReference type="PROSITE" id="PS51384"/>
    </source>
</evidence>
<dbReference type="GO" id="GO:0005739">
    <property type="term" value="C:mitochondrion"/>
    <property type="evidence" value="ECO:0007669"/>
    <property type="project" value="TreeGrafter"/>
</dbReference>
<name>A0A3M7ELI3_HORWE</name>
<dbReference type="EMBL" id="QWIP01000024">
    <property type="protein sequence ID" value="RMY77421.1"/>
    <property type="molecule type" value="Genomic_DNA"/>
</dbReference>
<reference evidence="5 6" key="1">
    <citation type="journal article" date="2018" name="BMC Genomics">
        <title>Genomic evidence for intraspecific hybridization in a clonal and extremely halotolerant yeast.</title>
        <authorList>
            <person name="Gostincar C."/>
            <person name="Stajich J.E."/>
            <person name="Zupancic J."/>
            <person name="Zalar P."/>
            <person name="Gunde-Cimerman N."/>
        </authorList>
    </citation>
    <scope>NUCLEOTIDE SEQUENCE [LARGE SCALE GENOMIC DNA]</scope>
    <source>
        <strain evidence="5 6">EXF-2682</strain>
    </source>
</reference>
<organism evidence="5 6">
    <name type="scientific">Hortaea werneckii</name>
    <name type="common">Black yeast</name>
    <name type="synonym">Cladosporium werneckii</name>
    <dbReference type="NCBI Taxonomy" id="91943"/>
    <lineage>
        <taxon>Eukaryota</taxon>
        <taxon>Fungi</taxon>
        <taxon>Dikarya</taxon>
        <taxon>Ascomycota</taxon>
        <taxon>Pezizomycotina</taxon>
        <taxon>Dothideomycetes</taxon>
        <taxon>Dothideomycetidae</taxon>
        <taxon>Mycosphaerellales</taxon>
        <taxon>Teratosphaeriaceae</taxon>
        <taxon>Hortaea</taxon>
    </lineage>
</organism>
<proteinExistence type="predicted"/>
<evidence type="ECO:0000256" key="3">
    <source>
        <dbReference type="SAM" id="MobiDB-lite"/>
    </source>
</evidence>
<feature type="region of interest" description="Disordered" evidence="3">
    <location>
        <begin position="1"/>
        <end position="21"/>
    </location>
</feature>
<dbReference type="PANTHER" id="PTHR46505">
    <property type="entry name" value="OXIDOREDUCTASE NAD-BINDING DOMAIN-CONTAINING PROTEIN 1"/>
    <property type="match status" value="1"/>
</dbReference>
<accession>A0A3M7ELI3</accession>
<dbReference type="Proteomes" id="UP000269276">
    <property type="component" value="Unassembled WGS sequence"/>
</dbReference>
<comment type="caution">
    <text evidence="5">The sequence shown here is derived from an EMBL/GenBank/DDBJ whole genome shotgun (WGS) entry which is preliminary data.</text>
</comment>
<dbReference type="CDD" id="cd00322">
    <property type="entry name" value="FNR_like"/>
    <property type="match status" value="1"/>
</dbReference>
<dbReference type="Gene3D" id="3.40.50.80">
    <property type="entry name" value="Nucleotide-binding domain of ferredoxin-NADP reductase (FNR) module"/>
    <property type="match status" value="1"/>
</dbReference>
<dbReference type="InterPro" id="IPR039261">
    <property type="entry name" value="FNR_nucleotide-bd"/>
</dbReference>
<evidence type="ECO:0000256" key="2">
    <source>
        <dbReference type="ARBA" id="ARBA00023027"/>
    </source>
</evidence>
<dbReference type="InterPro" id="IPR017938">
    <property type="entry name" value="Riboflavin_synthase-like_b-brl"/>
</dbReference>
<dbReference type="AlphaFoldDB" id="A0A3M7ELI3"/>
<keyword evidence="1" id="KW-0560">Oxidoreductase</keyword>
<gene>
    <name evidence="5" type="ORF">D0863_01325</name>
</gene>
<feature type="domain" description="FAD-binding FR-type" evidence="4">
    <location>
        <begin position="21"/>
        <end position="132"/>
    </location>
</feature>